<evidence type="ECO:0000313" key="3">
    <source>
        <dbReference type="EMBL" id="ETV94454.1"/>
    </source>
</evidence>
<dbReference type="AlphaFoldDB" id="A0A024TKE7"/>
<feature type="signal peptide" evidence="2">
    <location>
        <begin position="1"/>
        <end position="15"/>
    </location>
</feature>
<feature type="transmembrane region" description="Helical" evidence="1">
    <location>
        <begin position="120"/>
        <end position="141"/>
    </location>
</feature>
<reference evidence="3" key="1">
    <citation type="submission" date="2013-12" db="EMBL/GenBank/DDBJ databases">
        <title>The Genome Sequence of Aphanomyces invadans NJM9701.</title>
        <authorList>
            <consortium name="The Broad Institute Genomics Platform"/>
            <person name="Russ C."/>
            <person name="Tyler B."/>
            <person name="van West P."/>
            <person name="Dieguez-Uribeondo J."/>
            <person name="Young S.K."/>
            <person name="Zeng Q."/>
            <person name="Gargeya S."/>
            <person name="Fitzgerald M."/>
            <person name="Abouelleil A."/>
            <person name="Alvarado L."/>
            <person name="Chapman S.B."/>
            <person name="Gainer-Dewar J."/>
            <person name="Goldberg J."/>
            <person name="Griggs A."/>
            <person name="Gujja S."/>
            <person name="Hansen M."/>
            <person name="Howarth C."/>
            <person name="Imamovic A."/>
            <person name="Ireland A."/>
            <person name="Larimer J."/>
            <person name="McCowan C."/>
            <person name="Murphy C."/>
            <person name="Pearson M."/>
            <person name="Poon T.W."/>
            <person name="Priest M."/>
            <person name="Roberts A."/>
            <person name="Saif S."/>
            <person name="Shea T."/>
            <person name="Sykes S."/>
            <person name="Wortman J."/>
            <person name="Nusbaum C."/>
            <person name="Birren B."/>
        </authorList>
    </citation>
    <scope>NUCLEOTIDE SEQUENCE [LARGE SCALE GENOMIC DNA]</scope>
    <source>
        <strain evidence="3">NJM9701</strain>
    </source>
</reference>
<name>A0A024TKE7_9STRA</name>
<organism evidence="3">
    <name type="scientific">Aphanomyces invadans</name>
    <dbReference type="NCBI Taxonomy" id="157072"/>
    <lineage>
        <taxon>Eukaryota</taxon>
        <taxon>Sar</taxon>
        <taxon>Stramenopiles</taxon>
        <taxon>Oomycota</taxon>
        <taxon>Saprolegniomycetes</taxon>
        <taxon>Saprolegniales</taxon>
        <taxon>Verrucalvaceae</taxon>
        <taxon>Aphanomyces</taxon>
    </lineage>
</organism>
<evidence type="ECO:0000256" key="1">
    <source>
        <dbReference type="SAM" id="Phobius"/>
    </source>
</evidence>
<dbReference type="EMBL" id="KI913985">
    <property type="protein sequence ID" value="ETV94454.1"/>
    <property type="molecule type" value="Genomic_DNA"/>
</dbReference>
<dbReference type="RefSeq" id="XP_008876769.1">
    <property type="nucleotide sequence ID" value="XM_008878547.1"/>
</dbReference>
<gene>
    <name evidence="3" type="ORF">H310_11783</name>
</gene>
<accession>A0A024TKE7</accession>
<dbReference type="VEuPathDB" id="FungiDB:H310_11783"/>
<protein>
    <submittedName>
        <fullName evidence="3">Uncharacterized protein</fullName>
    </submittedName>
</protein>
<keyword evidence="1" id="KW-0472">Membrane</keyword>
<keyword evidence="1" id="KW-0812">Transmembrane</keyword>
<keyword evidence="2" id="KW-0732">Signal</keyword>
<keyword evidence="1" id="KW-1133">Transmembrane helix</keyword>
<evidence type="ECO:0000256" key="2">
    <source>
        <dbReference type="SAM" id="SignalP"/>
    </source>
</evidence>
<feature type="chain" id="PRO_5012135912" evidence="2">
    <location>
        <begin position="16"/>
        <end position="188"/>
    </location>
</feature>
<sequence length="188" mass="19866">MAWWTLVCLAATVVAAPSFSTPTPPPSPFAPLTGPSDALVSMPSAPIATTIPFVTATSLPTASATLQSPPASSLRPPSFSTATVSAVLVPESTQDAVVDHSSTSSPQPFSPLCDPMSCQVLLTMGGCVIVVVAMLVCWHVYQRFAFRREREQFQLRESELRSAVEESIITSSRSIRSAITSSSTSVHV</sequence>
<proteinExistence type="predicted"/>
<dbReference type="OrthoDB" id="10634872at2759"/>
<dbReference type="STRING" id="157072.A0A024TKE7"/>
<dbReference type="GeneID" id="20088833"/>